<dbReference type="PROSITE" id="PS51725">
    <property type="entry name" value="ABM"/>
    <property type="match status" value="1"/>
</dbReference>
<protein>
    <recommendedName>
        <fullName evidence="1">ABM domain-containing protein</fullName>
    </recommendedName>
</protein>
<accession>A0A2B7YGE7</accession>
<dbReference type="Gene3D" id="3.30.70.100">
    <property type="match status" value="2"/>
</dbReference>
<dbReference type="Proteomes" id="UP000224634">
    <property type="component" value="Unassembled WGS sequence"/>
</dbReference>
<dbReference type="PANTHER" id="PTHR40624:SF1">
    <property type="entry name" value="BIOSYNTHESIS MONOOXYGENASE, PUTATIVE (AFU_ORTHOLOGUE AFUA_1G12025)-RELATED"/>
    <property type="match status" value="1"/>
</dbReference>
<organism evidence="2 3">
    <name type="scientific">Polytolypa hystricis (strain UAMH7299)</name>
    <dbReference type="NCBI Taxonomy" id="1447883"/>
    <lineage>
        <taxon>Eukaryota</taxon>
        <taxon>Fungi</taxon>
        <taxon>Dikarya</taxon>
        <taxon>Ascomycota</taxon>
        <taxon>Pezizomycotina</taxon>
        <taxon>Eurotiomycetes</taxon>
        <taxon>Eurotiomycetidae</taxon>
        <taxon>Onygenales</taxon>
        <taxon>Onygenales incertae sedis</taxon>
        <taxon>Polytolypa</taxon>
    </lineage>
</organism>
<dbReference type="STRING" id="1447883.A0A2B7YGE7"/>
<dbReference type="Pfam" id="PF11017">
    <property type="entry name" value="DUF2855"/>
    <property type="match status" value="2"/>
</dbReference>
<dbReference type="AlphaFoldDB" id="A0A2B7YGE7"/>
<evidence type="ECO:0000259" key="1">
    <source>
        <dbReference type="PROSITE" id="PS51725"/>
    </source>
</evidence>
<sequence>MGYGNLVLYANCNFVPGKYDAWIAAYKVLEKYVFAEEPYTKTYYFGTPENYGVENRSKTTHMFAYEVYRAREDLYTTHMNSKPMTEFFPKIQPLMPTGLDLTHYEDVSGFLDKPGNLKECEIIWDTRLRVKPEKRDAILEKLAGLAKWVEANEPGAYSFLVHKATDKGREGEIRILERYATRAALEAHQSAKEVLDFFFSNKDDIIQLENHGYLPNGYLLGWWDVHPLPGSTPAPYNNAHLDGRISAWGYGIVEESTYDSLPVGSLVLVSLHRAKLMPVYNEYLTFTPEQAGQLSQERKGWGSLMLVMFLTEYLLNRFVFASDEKSLVPPASDTQSYTAEDANIQDAVVIITAASGKNALLFAHQLNNARSDGSKRRKIIAVTSPSSKSFVEGKSESAYTGLTLYDDVSGTNLSSAIVNVVDSETKVVLCDFGAPLKPRAKSLIALGVGSEPKVSTQEELMQGFVEGMALGRVQANASDMLHDAIKVVGGEAFWKEFLERFDAFIDGGGIPGLKLVVGKGMGAVGKGWERLCSDGISAQEGLVFDI</sequence>
<gene>
    <name evidence="2" type="ORF">AJ80_03832</name>
</gene>
<name>A0A2B7YGE7_POLH7</name>
<keyword evidence="3" id="KW-1185">Reference proteome</keyword>
<feature type="domain" description="ABM" evidence="1">
    <location>
        <begin position="122"/>
        <end position="214"/>
    </location>
</feature>
<dbReference type="PANTHER" id="PTHR40624">
    <property type="entry name" value="BIOSYNTHESIS MONOOXYGENASE, PUTATIVE (AFU_ORTHOLOGUE AFUA_1G12025)-RELATED"/>
    <property type="match status" value="1"/>
</dbReference>
<evidence type="ECO:0000313" key="2">
    <source>
        <dbReference type="EMBL" id="PGH19677.1"/>
    </source>
</evidence>
<dbReference type="OrthoDB" id="192702at2759"/>
<dbReference type="SUPFAM" id="SSF54909">
    <property type="entry name" value="Dimeric alpha+beta barrel"/>
    <property type="match status" value="2"/>
</dbReference>
<reference evidence="2 3" key="1">
    <citation type="submission" date="2017-10" db="EMBL/GenBank/DDBJ databases">
        <title>Comparative genomics in systemic dimorphic fungi from Ajellomycetaceae.</title>
        <authorList>
            <person name="Munoz J.F."/>
            <person name="Mcewen J.G."/>
            <person name="Clay O.K."/>
            <person name="Cuomo C.A."/>
        </authorList>
    </citation>
    <scope>NUCLEOTIDE SEQUENCE [LARGE SCALE GENOMIC DNA]</scope>
    <source>
        <strain evidence="2 3">UAMH7299</strain>
    </source>
</reference>
<dbReference type="InterPro" id="IPR021276">
    <property type="entry name" value="DUF2855"/>
</dbReference>
<dbReference type="Pfam" id="PF03992">
    <property type="entry name" value="ABM"/>
    <property type="match status" value="1"/>
</dbReference>
<proteinExistence type="predicted"/>
<evidence type="ECO:0000313" key="3">
    <source>
        <dbReference type="Proteomes" id="UP000224634"/>
    </source>
</evidence>
<dbReference type="InterPro" id="IPR007138">
    <property type="entry name" value="ABM_dom"/>
</dbReference>
<comment type="caution">
    <text evidence="2">The sequence shown here is derived from an EMBL/GenBank/DDBJ whole genome shotgun (WGS) entry which is preliminary data.</text>
</comment>
<dbReference type="EMBL" id="PDNA01000045">
    <property type="protein sequence ID" value="PGH19677.1"/>
    <property type="molecule type" value="Genomic_DNA"/>
</dbReference>
<dbReference type="InterPro" id="IPR011008">
    <property type="entry name" value="Dimeric_a/b-barrel"/>
</dbReference>